<comment type="caution">
    <text evidence="1">The sequence shown here is derived from an EMBL/GenBank/DDBJ whole genome shotgun (WGS) entry which is preliminary data.</text>
</comment>
<dbReference type="Gene3D" id="1.20.200.10">
    <property type="entry name" value="Fumarase/aspartase (Central domain)"/>
    <property type="match status" value="1"/>
</dbReference>
<dbReference type="InterPro" id="IPR008948">
    <property type="entry name" value="L-Aspartase-like"/>
</dbReference>
<protein>
    <submittedName>
        <fullName evidence="1">Uncharacterized protein</fullName>
    </submittedName>
</protein>
<proteinExistence type="predicted"/>
<dbReference type="SUPFAM" id="SSF48557">
    <property type="entry name" value="L-aspartase-like"/>
    <property type="match status" value="1"/>
</dbReference>
<dbReference type="GO" id="GO:0003824">
    <property type="term" value="F:catalytic activity"/>
    <property type="evidence" value="ECO:0007669"/>
    <property type="project" value="InterPro"/>
</dbReference>
<sequence length="103" mass="11249">MLLVKWALAKVQAVIPELSTPAIHRASLENRVEPKALAKATSHNGVSEPALWDQFQSETQAPKPARYVPWGATSQYTIDTALVPHLRQAPADALAFATRADHI</sequence>
<dbReference type="EMBL" id="LAZR01023957">
    <property type="protein sequence ID" value="KKL76730.1"/>
    <property type="molecule type" value="Genomic_DNA"/>
</dbReference>
<name>A0A0F9H524_9ZZZZ</name>
<reference evidence="1" key="1">
    <citation type="journal article" date="2015" name="Nature">
        <title>Complex archaea that bridge the gap between prokaryotes and eukaryotes.</title>
        <authorList>
            <person name="Spang A."/>
            <person name="Saw J.H."/>
            <person name="Jorgensen S.L."/>
            <person name="Zaremba-Niedzwiedzka K."/>
            <person name="Martijn J."/>
            <person name="Lind A.E."/>
            <person name="van Eijk R."/>
            <person name="Schleper C."/>
            <person name="Guy L."/>
            <person name="Ettema T.J."/>
        </authorList>
    </citation>
    <scope>NUCLEOTIDE SEQUENCE</scope>
</reference>
<dbReference type="AlphaFoldDB" id="A0A0F9H524"/>
<gene>
    <name evidence="1" type="ORF">LCGC14_2041980</name>
</gene>
<accession>A0A0F9H524</accession>
<organism evidence="1">
    <name type="scientific">marine sediment metagenome</name>
    <dbReference type="NCBI Taxonomy" id="412755"/>
    <lineage>
        <taxon>unclassified sequences</taxon>
        <taxon>metagenomes</taxon>
        <taxon>ecological metagenomes</taxon>
    </lineage>
</organism>
<evidence type="ECO:0000313" key="1">
    <source>
        <dbReference type="EMBL" id="KKL76730.1"/>
    </source>
</evidence>